<dbReference type="AlphaFoldDB" id="A0A485KNL7"/>
<dbReference type="PANTHER" id="PTHR31827">
    <property type="entry name" value="EMB|CAB89363.1"/>
    <property type="match status" value="1"/>
</dbReference>
<dbReference type="EMBL" id="CAADRA010005179">
    <property type="protein sequence ID" value="VFT86601.1"/>
    <property type="molecule type" value="Genomic_DNA"/>
</dbReference>
<accession>A0A485KNL7</accession>
<feature type="domain" description="WRKY19-like zinc finger" evidence="1">
    <location>
        <begin position="103"/>
        <end position="123"/>
    </location>
</feature>
<name>A0A485KNL7_9STRA</name>
<dbReference type="OrthoDB" id="73726at2759"/>
<sequence length="197" mass="22137">MAYQCFFNGCNKEASDGTFKCLFHIHRGRCLVEDCRNQVYARNLCVRHGGKKQCAFDGCEVNSRVGNFCTKHSPTHLIRMCSYDGCDNQAHLKGKCFRHGGSRFCKVEGCVTYARNRGFCARHTVANKSPVSSPRVKLEPPSSPTMPCEWGLKFDTEDLDDVLDLVLATNLMDDQLLSHQQPSTLDWGEMVALLAEH</sequence>
<evidence type="ECO:0000313" key="2">
    <source>
        <dbReference type="EMBL" id="KAF0699731.1"/>
    </source>
</evidence>
<protein>
    <submittedName>
        <fullName evidence="3">Aste57867_9722 protein</fullName>
    </submittedName>
</protein>
<gene>
    <name evidence="3" type="primary">Aste57867_9722</name>
    <name evidence="2" type="ORF">As57867_009684</name>
    <name evidence="3" type="ORF">ASTE57867_9722</name>
</gene>
<evidence type="ECO:0000259" key="1">
    <source>
        <dbReference type="Pfam" id="PF24906"/>
    </source>
</evidence>
<organism evidence="3 4">
    <name type="scientific">Aphanomyces stellatus</name>
    <dbReference type="NCBI Taxonomy" id="120398"/>
    <lineage>
        <taxon>Eukaryota</taxon>
        <taxon>Sar</taxon>
        <taxon>Stramenopiles</taxon>
        <taxon>Oomycota</taxon>
        <taxon>Saprolegniomycetes</taxon>
        <taxon>Saprolegniales</taxon>
        <taxon>Verrucalvaceae</taxon>
        <taxon>Aphanomyces</taxon>
    </lineage>
</organism>
<dbReference type="Pfam" id="PF24906">
    <property type="entry name" value="Zf_WRKY19"/>
    <property type="match status" value="1"/>
</dbReference>
<dbReference type="InterPro" id="IPR056866">
    <property type="entry name" value="Znf_WRKY19"/>
</dbReference>
<evidence type="ECO:0000313" key="4">
    <source>
        <dbReference type="Proteomes" id="UP000332933"/>
    </source>
</evidence>
<evidence type="ECO:0000313" key="3">
    <source>
        <dbReference type="EMBL" id="VFT86601.1"/>
    </source>
</evidence>
<dbReference type="PANTHER" id="PTHR31827:SF1">
    <property type="entry name" value="EMB|CAB89363.1"/>
    <property type="match status" value="1"/>
</dbReference>
<dbReference type="Proteomes" id="UP000332933">
    <property type="component" value="Unassembled WGS sequence"/>
</dbReference>
<keyword evidence="4" id="KW-1185">Reference proteome</keyword>
<reference evidence="3 4" key="1">
    <citation type="submission" date="2019-03" db="EMBL/GenBank/DDBJ databases">
        <authorList>
            <person name="Gaulin E."/>
            <person name="Dumas B."/>
        </authorList>
    </citation>
    <scope>NUCLEOTIDE SEQUENCE [LARGE SCALE GENOMIC DNA]</scope>
    <source>
        <strain evidence="3">CBS 568.67</strain>
    </source>
</reference>
<dbReference type="EMBL" id="VJMH01005158">
    <property type="protein sequence ID" value="KAF0699731.1"/>
    <property type="molecule type" value="Genomic_DNA"/>
</dbReference>
<reference evidence="2" key="2">
    <citation type="submission" date="2019-06" db="EMBL/GenBank/DDBJ databases">
        <title>Genomics analysis of Aphanomyces spp. identifies a new class of oomycete effector associated with host adaptation.</title>
        <authorList>
            <person name="Gaulin E."/>
        </authorList>
    </citation>
    <scope>NUCLEOTIDE SEQUENCE</scope>
    <source>
        <strain evidence="2">CBS 578.67</strain>
    </source>
</reference>
<proteinExistence type="predicted"/>